<evidence type="ECO:0000313" key="3">
    <source>
        <dbReference type="Proteomes" id="UP001208534"/>
    </source>
</evidence>
<dbReference type="AlphaFoldDB" id="A0AAW5REG8"/>
<feature type="transmembrane region" description="Helical" evidence="1">
    <location>
        <begin position="27"/>
        <end position="46"/>
    </location>
</feature>
<keyword evidence="1" id="KW-1133">Transmembrane helix</keyword>
<gene>
    <name evidence="2" type="ORF">KTH64_15710</name>
</gene>
<dbReference type="Proteomes" id="UP001208534">
    <property type="component" value="Unassembled WGS sequence"/>
</dbReference>
<reference evidence="2" key="1">
    <citation type="submission" date="2021-06" db="EMBL/GenBank/DDBJ databases">
        <title>Propagation of a rapidly emergent carbapenem-resistant Acinetobacter baumannii lineage by various extra-hospital transmission networks.</title>
        <authorList>
            <person name="Calix J."/>
        </authorList>
    </citation>
    <scope>NUCLEOTIDE SEQUENCE</scope>
    <source>
        <strain evidence="2">WU_MDCI_Aw63</strain>
    </source>
</reference>
<proteinExistence type="predicted"/>
<accession>A0AAW5REG8</accession>
<protein>
    <submittedName>
        <fullName evidence="2">Uncharacterized protein</fullName>
    </submittedName>
</protein>
<keyword evidence="1" id="KW-0472">Membrane</keyword>
<dbReference type="RefSeq" id="WP_262579498.1">
    <property type="nucleotide sequence ID" value="NZ_JAHPRE010000087.1"/>
</dbReference>
<sequence>MAFIILLFFSALIALYANRQGRSFLFWFLVSAIFTPFIGFIALLIVSRLAPLPLRQHDPRVIKTIHYPKN</sequence>
<dbReference type="EMBL" id="JAHPRE010000087">
    <property type="protein sequence ID" value="MCU4398352.1"/>
    <property type="molecule type" value="Genomic_DNA"/>
</dbReference>
<name>A0AAW5REG8_ACIJU</name>
<evidence type="ECO:0000313" key="2">
    <source>
        <dbReference type="EMBL" id="MCU4398352.1"/>
    </source>
</evidence>
<organism evidence="2 3">
    <name type="scientific">Acinetobacter junii</name>
    <dbReference type="NCBI Taxonomy" id="40215"/>
    <lineage>
        <taxon>Bacteria</taxon>
        <taxon>Pseudomonadati</taxon>
        <taxon>Pseudomonadota</taxon>
        <taxon>Gammaproteobacteria</taxon>
        <taxon>Moraxellales</taxon>
        <taxon>Moraxellaceae</taxon>
        <taxon>Acinetobacter</taxon>
    </lineage>
</organism>
<comment type="caution">
    <text evidence="2">The sequence shown here is derived from an EMBL/GenBank/DDBJ whole genome shotgun (WGS) entry which is preliminary data.</text>
</comment>
<keyword evidence="1" id="KW-0812">Transmembrane</keyword>
<evidence type="ECO:0000256" key="1">
    <source>
        <dbReference type="SAM" id="Phobius"/>
    </source>
</evidence>